<dbReference type="Pfam" id="PF13524">
    <property type="entry name" value="Glyco_trans_1_2"/>
    <property type="match status" value="1"/>
</dbReference>
<dbReference type="AlphaFoldDB" id="A0A931D348"/>
<dbReference type="GO" id="GO:0016740">
    <property type="term" value="F:transferase activity"/>
    <property type="evidence" value="ECO:0007669"/>
    <property type="project" value="UniProtKB-KW"/>
</dbReference>
<dbReference type="EMBL" id="JADOTZ010000001">
    <property type="protein sequence ID" value="MBG6083519.1"/>
    <property type="molecule type" value="Genomic_DNA"/>
</dbReference>
<feature type="domain" description="Spore protein YkvP/CgeB glycosyl transferase-like" evidence="2">
    <location>
        <begin position="209"/>
        <end position="338"/>
    </location>
</feature>
<evidence type="ECO:0000313" key="3">
    <source>
        <dbReference type="EMBL" id="MBG6083519.1"/>
    </source>
</evidence>
<evidence type="ECO:0000259" key="1">
    <source>
        <dbReference type="Pfam" id="PF04230"/>
    </source>
</evidence>
<organism evidence="3 4">
    <name type="scientific">Zhihengliuella flava</name>
    <dbReference type="NCBI Taxonomy" id="1285193"/>
    <lineage>
        <taxon>Bacteria</taxon>
        <taxon>Bacillati</taxon>
        <taxon>Actinomycetota</taxon>
        <taxon>Actinomycetes</taxon>
        <taxon>Micrococcales</taxon>
        <taxon>Micrococcaceae</taxon>
        <taxon>Zhihengliuella</taxon>
    </lineage>
</organism>
<dbReference type="InterPro" id="IPR007345">
    <property type="entry name" value="Polysacch_pyruvyl_Trfase"/>
</dbReference>
<comment type="caution">
    <text evidence="3">The sequence shown here is derived from an EMBL/GenBank/DDBJ whole genome shotgun (WGS) entry which is preliminary data.</text>
</comment>
<dbReference type="Gene3D" id="3.40.50.2000">
    <property type="entry name" value="Glycogen Phosphorylase B"/>
    <property type="match status" value="1"/>
</dbReference>
<feature type="domain" description="Polysaccharide pyruvyl transferase" evidence="1">
    <location>
        <begin position="384"/>
        <end position="685"/>
    </location>
</feature>
<dbReference type="RefSeq" id="WP_196834944.1">
    <property type="nucleotide sequence ID" value="NZ_JADOTZ010000001.1"/>
</dbReference>
<keyword evidence="3" id="KW-0808">Transferase</keyword>
<protein>
    <submittedName>
        <fullName evidence="3">Polysaccharide pyruvyl transferase CsaB</fullName>
    </submittedName>
</protein>
<dbReference type="PANTHER" id="PTHR36836:SF1">
    <property type="entry name" value="COLANIC ACID BIOSYNTHESIS PROTEIN WCAK"/>
    <property type="match status" value="1"/>
</dbReference>
<name>A0A931D348_9MICC</name>
<dbReference type="PANTHER" id="PTHR36836">
    <property type="entry name" value="COLANIC ACID BIOSYNTHESIS PROTEIN WCAK"/>
    <property type="match status" value="1"/>
</dbReference>
<dbReference type="Proteomes" id="UP000625033">
    <property type="component" value="Unassembled WGS sequence"/>
</dbReference>
<reference evidence="3" key="1">
    <citation type="submission" date="2020-11" db="EMBL/GenBank/DDBJ databases">
        <title>Sequencing the genomes of 1000 actinobacteria strains.</title>
        <authorList>
            <person name="Klenk H.-P."/>
        </authorList>
    </citation>
    <scope>NUCLEOTIDE SEQUENCE</scope>
    <source>
        <strain evidence="3">DSM 26152</strain>
    </source>
</reference>
<gene>
    <name evidence="3" type="ORF">IW252_000286</name>
</gene>
<proteinExistence type="predicted"/>
<evidence type="ECO:0000259" key="2">
    <source>
        <dbReference type="Pfam" id="PF13524"/>
    </source>
</evidence>
<sequence>MNTTIEGLRRELADKIFDQGFHWRVLFVGTSVNGTTDIVSSLSRSLRNLGHHVLDVDTRQHRGMLHNPHKVSGGMGPIYVKYDRLEPFLENFAPQVVIFCAGGLTMTEEEAQRVKDRGIALVGITLSDPDVFPTVRDHNHVFDIHTTNAEIALEMYREAGVENTVYFPFGIDRGFVTQQIPYDPQFEADVICLGHANNRPDRNEVMTSLAQQFDVRTYGRGWEIPDSITVSGEQTVQALKAGRIHVNFPLTRAGFINIKCGVFESAGQGALVATGRFDEMAKFFTYDEDIVGYESKEELAEKIQWLLDHPDEYDRIAENGFRRVITEHLYEHRWMELFARLADLTEENSGWLSDERRHALRETLSVSHGRAKKVIVSGFYGARNLGDEMILGSITQALTQHDDSVQVVVAAENPANVEASHGLQAFQRTNHVAAAHEVQTASAVIVGGGGLWHDYTYEAGGGLLSLFNGGKISMAGFGILPMMGRVLDRPYHVVGLGVGPLDDYGARQTVKFLAEHTESLYVRDPESARVLQSLPVAQDRITVGPDVVYGVDLPQPTEADLPEQVRELSAAGRRIIALNMRPWKNADMDAVSARVAAALRSLADQEPIAVVGVPMQAGKSFDGRAIELVTAQLGADVPVIPLTAPLTTAQLAAVYRSASALVAMRLHACLVAHRLGLPTVGLCYDPKVRRHFEEVGRPEFGLPLEATAEELAGQLLAAVGADLPEATHAAVRELEAGARRALSVAATSIADSRRVDAVYTVPEESAVAGLPAKEELGERLTDVRGGRFQAMQASSERVELPVSGPGAPAVGKHGISVALPTTAPQRGMSAQLTGQLRRTISAPAELCFRLTNDYANPKATGRLFYELTVGDHVIRRDLAEGSDPVIVRYLTPASADVPITLRVFAEKKPFSSSSWPRVTRVHLSFIGSLPLEDQLGAPVLMSTAGDVRTQA</sequence>
<dbReference type="Pfam" id="PF04230">
    <property type="entry name" value="PS_pyruv_trans"/>
    <property type="match status" value="1"/>
</dbReference>
<evidence type="ECO:0000313" key="4">
    <source>
        <dbReference type="Proteomes" id="UP000625033"/>
    </source>
</evidence>
<dbReference type="InterPro" id="IPR055259">
    <property type="entry name" value="YkvP/CgeB_Glyco_trans-like"/>
</dbReference>
<accession>A0A931D348</accession>
<keyword evidence="4" id="KW-1185">Reference proteome</keyword>